<dbReference type="PROSITE" id="PS50005">
    <property type="entry name" value="TPR"/>
    <property type="match status" value="2"/>
</dbReference>
<proteinExistence type="predicted"/>
<dbReference type="PANTHER" id="PTHR15544">
    <property type="entry name" value="OSMOSIS RESPONSIVE FACTOR"/>
    <property type="match status" value="1"/>
</dbReference>
<keyword evidence="1" id="KW-0802">TPR repeat</keyword>
<dbReference type="AlphaFoldDB" id="A0AAN7GZR6"/>
<feature type="repeat" description="TPR" evidence="1">
    <location>
        <begin position="145"/>
        <end position="178"/>
    </location>
</feature>
<comment type="caution">
    <text evidence="3">The sequence shown here is derived from an EMBL/GenBank/DDBJ whole genome shotgun (WGS) entry which is preliminary data.</text>
</comment>
<dbReference type="PANTHER" id="PTHR15544:SF0">
    <property type="entry name" value="TETRATRICOPEPTIDE REPEAT PROTEIN 33"/>
    <property type="match status" value="1"/>
</dbReference>
<evidence type="ECO:0000256" key="2">
    <source>
        <dbReference type="SAM" id="MobiDB-lite"/>
    </source>
</evidence>
<feature type="compositionally biased region" description="Basic and acidic residues" evidence="2">
    <location>
        <begin position="57"/>
        <end position="70"/>
    </location>
</feature>
<dbReference type="SMART" id="SM00028">
    <property type="entry name" value="TPR"/>
    <property type="match status" value="3"/>
</dbReference>
<feature type="region of interest" description="Disordered" evidence="2">
    <location>
        <begin position="1"/>
        <end position="70"/>
    </location>
</feature>
<feature type="compositionally biased region" description="Polar residues" evidence="2">
    <location>
        <begin position="1"/>
        <end position="12"/>
    </location>
</feature>
<dbReference type="EMBL" id="JAXIOK010000019">
    <property type="protein sequence ID" value="KAK4747659.1"/>
    <property type="molecule type" value="Genomic_DNA"/>
</dbReference>
<evidence type="ECO:0008006" key="5">
    <source>
        <dbReference type="Google" id="ProtNLM"/>
    </source>
</evidence>
<evidence type="ECO:0000313" key="4">
    <source>
        <dbReference type="Proteomes" id="UP001345219"/>
    </source>
</evidence>
<feature type="region of interest" description="Disordered" evidence="2">
    <location>
        <begin position="183"/>
        <end position="202"/>
    </location>
</feature>
<evidence type="ECO:0000313" key="3">
    <source>
        <dbReference type="EMBL" id="KAK4747659.1"/>
    </source>
</evidence>
<evidence type="ECO:0000256" key="1">
    <source>
        <dbReference type="PROSITE-ProRule" id="PRU00339"/>
    </source>
</evidence>
<dbReference type="InterPro" id="IPR052658">
    <property type="entry name" value="TPR-containing"/>
</dbReference>
<sequence length="219" mass="24240">MKLTWNKKNSQTCKRRPFAAISRFPNLPFDQQDDGGTDNVGTGSGVKEGEAPNNQEKALDSTRDAAPDSDFDRERLAQSFQAQGDKLAEEGKYQEALGKWESALTLTPGNAALHEQKAQVLLELGDAWRALKAATRATELNPSWAEAWLTLGRAQLNFGEPDSAVQSFDRALAIKPEWEEARDDRRTASNLVKRRKHLHSSGLSTEETRFVVGDKANTS</sequence>
<dbReference type="PROSITE" id="PS50293">
    <property type="entry name" value="TPR_REGION"/>
    <property type="match status" value="1"/>
</dbReference>
<reference evidence="3 4" key="1">
    <citation type="journal article" date="2023" name="Hortic Res">
        <title>Pangenome of water caltrop reveals structural variations and asymmetric subgenome divergence after allopolyploidization.</title>
        <authorList>
            <person name="Zhang X."/>
            <person name="Chen Y."/>
            <person name="Wang L."/>
            <person name="Yuan Y."/>
            <person name="Fang M."/>
            <person name="Shi L."/>
            <person name="Lu R."/>
            <person name="Comes H.P."/>
            <person name="Ma Y."/>
            <person name="Chen Y."/>
            <person name="Huang G."/>
            <person name="Zhou Y."/>
            <person name="Zheng Z."/>
            <person name="Qiu Y."/>
        </authorList>
    </citation>
    <scope>NUCLEOTIDE SEQUENCE [LARGE SCALE GENOMIC DNA]</scope>
    <source>
        <tissue evidence="3">Roots</tissue>
    </source>
</reference>
<dbReference type="InterPro" id="IPR011990">
    <property type="entry name" value="TPR-like_helical_dom_sf"/>
</dbReference>
<feature type="repeat" description="TPR" evidence="1">
    <location>
        <begin position="77"/>
        <end position="110"/>
    </location>
</feature>
<accession>A0AAN7GZR6</accession>
<dbReference type="SUPFAM" id="SSF48452">
    <property type="entry name" value="TPR-like"/>
    <property type="match status" value="1"/>
</dbReference>
<dbReference type="Gene3D" id="1.25.40.10">
    <property type="entry name" value="Tetratricopeptide repeat domain"/>
    <property type="match status" value="1"/>
</dbReference>
<name>A0AAN7GZR6_9MYRT</name>
<dbReference type="Pfam" id="PF13432">
    <property type="entry name" value="TPR_16"/>
    <property type="match status" value="1"/>
</dbReference>
<gene>
    <name evidence="3" type="ORF">SAY87_014245</name>
</gene>
<dbReference type="Proteomes" id="UP001345219">
    <property type="component" value="Chromosome 12"/>
</dbReference>
<protein>
    <recommendedName>
        <fullName evidence="5">Tetratricopeptide repeat protein 33</fullName>
    </recommendedName>
</protein>
<dbReference type="InterPro" id="IPR019734">
    <property type="entry name" value="TPR_rpt"/>
</dbReference>
<organism evidence="3 4">
    <name type="scientific">Trapa incisa</name>
    <dbReference type="NCBI Taxonomy" id="236973"/>
    <lineage>
        <taxon>Eukaryota</taxon>
        <taxon>Viridiplantae</taxon>
        <taxon>Streptophyta</taxon>
        <taxon>Embryophyta</taxon>
        <taxon>Tracheophyta</taxon>
        <taxon>Spermatophyta</taxon>
        <taxon>Magnoliopsida</taxon>
        <taxon>eudicotyledons</taxon>
        <taxon>Gunneridae</taxon>
        <taxon>Pentapetalae</taxon>
        <taxon>rosids</taxon>
        <taxon>malvids</taxon>
        <taxon>Myrtales</taxon>
        <taxon>Lythraceae</taxon>
        <taxon>Trapa</taxon>
    </lineage>
</organism>
<keyword evidence="4" id="KW-1185">Reference proteome</keyword>